<dbReference type="SUPFAM" id="SSF51735">
    <property type="entry name" value="NAD(P)-binding Rossmann-fold domains"/>
    <property type="match status" value="1"/>
</dbReference>
<keyword evidence="4" id="KW-0520">NAD</keyword>
<dbReference type="GO" id="GO:0051287">
    <property type="term" value="F:NAD binding"/>
    <property type="evidence" value="ECO:0007669"/>
    <property type="project" value="InterPro"/>
</dbReference>
<evidence type="ECO:0000256" key="3">
    <source>
        <dbReference type="ARBA" id="ARBA00023002"/>
    </source>
</evidence>
<dbReference type="Pfam" id="PF02826">
    <property type="entry name" value="2-Hacid_dh_C"/>
    <property type="match status" value="1"/>
</dbReference>
<proteinExistence type="inferred from homology"/>
<sequence length="410" mass="44681">MLSPQTKGLRVLLLDPIPLEAKVIFQENSYEIDESFEPMSEGALSKKLSDYHIVCIGQDREEEYLTDEVLKSAHRLLCIGNTNRTGATTQIDLQAAQTGGIPVFVAPYQHQKSMAEYIISAIVLLSRQLLDRSSEVHQQVWNKVSADCFEVRGKTLGIIGYGHVGSQVGVMAEALSLRVIFYDADAVMPIGSAKPVPTIKDLLENSNYVVLGVSEGPHNVKMIGKEQLAWMKKGSYLINTSYGEAVDVEALADGLKSGHLGGAALDSFPSQPKNAKAAFKNPFDGLKNVILTPSIGDSTVEAKLRIGIEVANSIVRYIKDGSTFGSVNFPSVIAWPIKSGQRRILNMHRNVRGVLREIDGILSSYNVQKQVLDTQNGLGYLIADVATENVATEIVANLAMLSSTIRIRIL</sequence>
<dbReference type="AlphaFoldDB" id="A0A507CBC5"/>
<dbReference type="FunFam" id="3.40.50.720:FF:000041">
    <property type="entry name" value="D-3-phosphoglycerate dehydrogenase"/>
    <property type="match status" value="1"/>
</dbReference>
<evidence type="ECO:0000313" key="9">
    <source>
        <dbReference type="Proteomes" id="UP000319731"/>
    </source>
</evidence>
<evidence type="ECO:0000313" key="8">
    <source>
        <dbReference type="EMBL" id="TPX35254.1"/>
    </source>
</evidence>
<keyword evidence="9" id="KW-1185">Reference proteome</keyword>
<evidence type="ECO:0000259" key="7">
    <source>
        <dbReference type="Pfam" id="PF02826"/>
    </source>
</evidence>
<evidence type="ECO:0000256" key="1">
    <source>
        <dbReference type="ARBA" id="ARBA00005854"/>
    </source>
</evidence>
<dbReference type="InterPro" id="IPR006139">
    <property type="entry name" value="D-isomer_2_OHA_DH_cat_dom"/>
</dbReference>
<feature type="domain" description="D-isomer specific 2-hydroxyacid dehydrogenase catalytic" evidence="6">
    <location>
        <begin position="11"/>
        <end position="328"/>
    </location>
</feature>
<dbReference type="InterPro" id="IPR029752">
    <property type="entry name" value="D-isomer_DH_CS1"/>
</dbReference>
<dbReference type="EMBL" id="QEAO01000009">
    <property type="protein sequence ID" value="TPX35254.1"/>
    <property type="molecule type" value="Genomic_DNA"/>
</dbReference>
<accession>A0A507CBC5</accession>
<dbReference type="PROSITE" id="PS00065">
    <property type="entry name" value="D_2_HYDROXYACID_DH_1"/>
    <property type="match status" value="1"/>
</dbReference>
<reference evidence="8 9" key="1">
    <citation type="journal article" date="2019" name="Sci. Rep.">
        <title>Comparative genomics of chytrid fungi reveal insights into the obligate biotrophic and pathogenic lifestyle of Synchytrium endobioticum.</title>
        <authorList>
            <person name="van de Vossenberg B.T.L.H."/>
            <person name="Warris S."/>
            <person name="Nguyen H.D.T."/>
            <person name="van Gent-Pelzer M.P.E."/>
            <person name="Joly D.L."/>
            <person name="van de Geest H.C."/>
            <person name="Bonants P.J.M."/>
            <person name="Smith D.S."/>
            <person name="Levesque C.A."/>
            <person name="van der Lee T.A.J."/>
        </authorList>
    </citation>
    <scope>NUCLEOTIDE SEQUENCE [LARGE SCALE GENOMIC DNA]</scope>
    <source>
        <strain evidence="8 9">JEL517</strain>
    </source>
</reference>
<dbReference type="PANTHER" id="PTHR42789:SF1">
    <property type="entry name" value="D-ISOMER SPECIFIC 2-HYDROXYACID DEHYDROGENASE FAMILY PROTEIN (AFU_ORTHOLOGUE AFUA_6G10090)"/>
    <property type="match status" value="1"/>
</dbReference>
<dbReference type="InterPro" id="IPR006140">
    <property type="entry name" value="D-isomer_DH_NAD-bd"/>
</dbReference>
<dbReference type="PANTHER" id="PTHR42789">
    <property type="entry name" value="D-ISOMER SPECIFIC 2-HYDROXYACID DEHYDROGENASE FAMILY PROTEIN (AFU_ORTHOLOGUE AFUA_6G10090)"/>
    <property type="match status" value="1"/>
</dbReference>
<dbReference type="Gene3D" id="3.40.50.720">
    <property type="entry name" value="NAD(P)-binding Rossmann-like Domain"/>
    <property type="match status" value="2"/>
</dbReference>
<dbReference type="Gene3D" id="3.30.70.260">
    <property type="match status" value="1"/>
</dbReference>
<name>A0A507CBC5_9FUNG</name>
<dbReference type="SUPFAM" id="SSF52283">
    <property type="entry name" value="Formate/glycerate dehydrogenase catalytic domain-like"/>
    <property type="match status" value="1"/>
</dbReference>
<dbReference type="Proteomes" id="UP000319731">
    <property type="component" value="Unassembled WGS sequence"/>
</dbReference>
<dbReference type="Pfam" id="PF00389">
    <property type="entry name" value="2-Hacid_dh"/>
    <property type="match status" value="1"/>
</dbReference>
<gene>
    <name evidence="8" type="ORF">SmJEL517_g02278</name>
</gene>
<protein>
    <submittedName>
        <fullName evidence="8">Phosphoglycerate dehydrogenase</fullName>
    </submittedName>
</protein>
<dbReference type="RefSeq" id="XP_031025781.1">
    <property type="nucleotide sequence ID" value="XM_031168206.1"/>
</dbReference>
<dbReference type="NCBIfam" id="NF008759">
    <property type="entry name" value="PRK11790.1"/>
    <property type="match status" value="1"/>
</dbReference>
<feature type="domain" description="D-isomer specific 2-hydroxyacid dehydrogenase NAD-binding" evidence="7">
    <location>
        <begin position="120"/>
        <end position="296"/>
    </location>
</feature>
<dbReference type="InterPro" id="IPR036291">
    <property type="entry name" value="NAD(P)-bd_dom_sf"/>
</dbReference>
<dbReference type="OrthoDB" id="418179at2759"/>
<dbReference type="STRING" id="1806994.A0A507CBC5"/>
<dbReference type="GeneID" id="42003503"/>
<keyword evidence="2" id="KW-0028">Amino-acid biosynthesis</keyword>
<keyword evidence="3 5" id="KW-0560">Oxidoreductase</keyword>
<evidence type="ECO:0000256" key="2">
    <source>
        <dbReference type="ARBA" id="ARBA00022605"/>
    </source>
</evidence>
<evidence type="ECO:0000256" key="4">
    <source>
        <dbReference type="ARBA" id="ARBA00023027"/>
    </source>
</evidence>
<dbReference type="GO" id="GO:0006564">
    <property type="term" value="P:L-serine biosynthetic process"/>
    <property type="evidence" value="ECO:0007669"/>
    <property type="project" value="UniProtKB-ARBA"/>
</dbReference>
<comment type="similarity">
    <text evidence="1 5">Belongs to the D-isomer specific 2-hydroxyacid dehydrogenase family.</text>
</comment>
<dbReference type="GO" id="GO:0047545">
    <property type="term" value="F:(S)-2-hydroxyglutarate dehydrogenase activity"/>
    <property type="evidence" value="ECO:0007669"/>
    <property type="project" value="UniProtKB-ARBA"/>
</dbReference>
<comment type="caution">
    <text evidence="8">The sequence shown here is derived from an EMBL/GenBank/DDBJ whole genome shotgun (WGS) entry which is preliminary data.</text>
</comment>
<evidence type="ECO:0000259" key="6">
    <source>
        <dbReference type="Pfam" id="PF00389"/>
    </source>
</evidence>
<dbReference type="GO" id="GO:0004617">
    <property type="term" value="F:phosphoglycerate dehydrogenase activity"/>
    <property type="evidence" value="ECO:0007669"/>
    <property type="project" value="UniProtKB-ARBA"/>
</dbReference>
<organism evidence="8 9">
    <name type="scientific">Synchytrium microbalum</name>
    <dbReference type="NCBI Taxonomy" id="1806994"/>
    <lineage>
        <taxon>Eukaryota</taxon>
        <taxon>Fungi</taxon>
        <taxon>Fungi incertae sedis</taxon>
        <taxon>Chytridiomycota</taxon>
        <taxon>Chytridiomycota incertae sedis</taxon>
        <taxon>Chytridiomycetes</taxon>
        <taxon>Synchytriales</taxon>
        <taxon>Synchytriaceae</taxon>
        <taxon>Synchytrium</taxon>
    </lineage>
</organism>
<dbReference type="InterPro" id="IPR050857">
    <property type="entry name" value="D-2-hydroxyacid_DH"/>
</dbReference>
<evidence type="ECO:0000256" key="5">
    <source>
        <dbReference type="RuleBase" id="RU003719"/>
    </source>
</evidence>